<sequence length="100" mass="10334">MDDAKVQEALRLLREAGCLNLLQGGMGGPLRPLRRASSGVAAAVLACSASRSAAGRQLKLLSIFGGPCHSRVIFKKTVVLAGKCSAKIVMSAASALFYSS</sequence>
<proteinExistence type="predicted"/>
<name>A0AAV7N9Q5_PLEWA</name>
<organism evidence="1 2">
    <name type="scientific">Pleurodeles waltl</name>
    <name type="common">Iberian ribbed newt</name>
    <dbReference type="NCBI Taxonomy" id="8319"/>
    <lineage>
        <taxon>Eukaryota</taxon>
        <taxon>Metazoa</taxon>
        <taxon>Chordata</taxon>
        <taxon>Craniata</taxon>
        <taxon>Vertebrata</taxon>
        <taxon>Euteleostomi</taxon>
        <taxon>Amphibia</taxon>
        <taxon>Batrachia</taxon>
        <taxon>Caudata</taxon>
        <taxon>Salamandroidea</taxon>
        <taxon>Salamandridae</taxon>
        <taxon>Pleurodelinae</taxon>
        <taxon>Pleurodeles</taxon>
    </lineage>
</organism>
<evidence type="ECO:0000313" key="1">
    <source>
        <dbReference type="EMBL" id="KAJ1112797.1"/>
    </source>
</evidence>
<protein>
    <submittedName>
        <fullName evidence="1">Uncharacterized protein</fullName>
    </submittedName>
</protein>
<evidence type="ECO:0000313" key="2">
    <source>
        <dbReference type="Proteomes" id="UP001066276"/>
    </source>
</evidence>
<dbReference type="EMBL" id="JANPWB010000012">
    <property type="protein sequence ID" value="KAJ1112797.1"/>
    <property type="molecule type" value="Genomic_DNA"/>
</dbReference>
<comment type="caution">
    <text evidence="1">The sequence shown here is derived from an EMBL/GenBank/DDBJ whole genome shotgun (WGS) entry which is preliminary data.</text>
</comment>
<gene>
    <name evidence="1" type="ORF">NDU88_001058</name>
</gene>
<reference evidence="1" key="1">
    <citation type="journal article" date="2022" name="bioRxiv">
        <title>Sequencing and chromosome-scale assembly of the giantPleurodeles waltlgenome.</title>
        <authorList>
            <person name="Brown T."/>
            <person name="Elewa A."/>
            <person name="Iarovenko S."/>
            <person name="Subramanian E."/>
            <person name="Araus A.J."/>
            <person name="Petzold A."/>
            <person name="Susuki M."/>
            <person name="Suzuki K.-i.T."/>
            <person name="Hayashi T."/>
            <person name="Toyoda A."/>
            <person name="Oliveira C."/>
            <person name="Osipova E."/>
            <person name="Leigh N.D."/>
            <person name="Simon A."/>
            <person name="Yun M.H."/>
        </authorList>
    </citation>
    <scope>NUCLEOTIDE SEQUENCE</scope>
    <source>
        <strain evidence="1">20211129_DDA</strain>
        <tissue evidence="1">Liver</tissue>
    </source>
</reference>
<dbReference type="Proteomes" id="UP001066276">
    <property type="component" value="Chromosome 8"/>
</dbReference>
<keyword evidence="2" id="KW-1185">Reference proteome</keyword>
<accession>A0AAV7N9Q5</accession>
<dbReference type="AlphaFoldDB" id="A0AAV7N9Q5"/>